<reference evidence="5 6" key="1">
    <citation type="submission" date="2018-03" db="EMBL/GenBank/DDBJ databases">
        <title>Lachnoclostridium SNUG30386 gen.nov., sp.nov., isolated from human faeces.</title>
        <authorList>
            <person name="Seo B."/>
            <person name="Jeon K."/>
            <person name="Ko G."/>
        </authorList>
    </citation>
    <scope>NUCLEOTIDE SEQUENCE [LARGE SCALE GENOMIC DNA]</scope>
    <source>
        <strain evidence="5 6">SNUG30386</strain>
    </source>
</reference>
<dbReference type="InterPro" id="IPR033532">
    <property type="entry name" value="AraR_ligand_bind_dom"/>
</dbReference>
<evidence type="ECO:0000313" key="6">
    <source>
        <dbReference type="Proteomes" id="UP000241048"/>
    </source>
</evidence>
<dbReference type="Proteomes" id="UP000241048">
    <property type="component" value="Unassembled WGS sequence"/>
</dbReference>
<gene>
    <name evidence="5" type="ORF">C7U56_05980</name>
</gene>
<dbReference type="InterPro" id="IPR046335">
    <property type="entry name" value="LacI/GalR-like_sensor"/>
</dbReference>
<dbReference type="Pfam" id="PF13377">
    <property type="entry name" value="Peripla_BP_3"/>
    <property type="match status" value="1"/>
</dbReference>
<evidence type="ECO:0000256" key="1">
    <source>
        <dbReference type="ARBA" id="ARBA00023015"/>
    </source>
</evidence>
<dbReference type="SUPFAM" id="SSF46785">
    <property type="entry name" value="Winged helix' DNA-binding domain"/>
    <property type="match status" value="1"/>
</dbReference>
<organism evidence="5 6">
    <name type="scientific">Clostridium fessum</name>
    <dbReference type="NCBI Taxonomy" id="2126740"/>
    <lineage>
        <taxon>Bacteria</taxon>
        <taxon>Bacillati</taxon>
        <taxon>Bacillota</taxon>
        <taxon>Clostridia</taxon>
        <taxon>Eubacteriales</taxon>
        <taxon>Clostridiaceae</taxon>
        <taxon>Clostridium</taxon>
    </lineage>
</organism>
<dbReference type="InterPro" id="IPR036388">
    <property type="entry name" value="WH-like_DNA-bd_sf"/>
</dbReference>
<comment type="caution">
    <text evidence="5">The sequence shown here is derived from an EMBL/GenBank/DDBJ whole genome shotgun (WGS) entry which is preliminary data.</text>
</comment>
<name>A0A2T3FQ98_9CLOT</name>
<feature type="domain" description="HTH gntR-type" evidence="4">
    <location>
        <begin position="11"/>
        <end position="79"/>
    </location>
</feature>
<dbReference type="PROSITE" id="PS50949">
    <property type="entry name" value="HTH_GNTR"/>
    <property type="match status" value="1"/>
</dbReference>
<accession>A0A2T3FQ98</accession>
<sequence>MRENSSRNQGGLKYQKLYNWGRTLIMSGVLRNMDKFPSEHMLQNKFGYSRQTVRNALDRLEQDGLIARVKGSGTYVSYAPEKDKEERPRIGLILSYFSDYLFPQVYEGIESVLREEGYEISVSVTRNRLNDEALYLKGMLGRNVSGLIIEGTRSSFPNPNLRLYKEIRRRNIPTLFIHNHYQNETFDSVEMSDARAGYELTRILIQNGHTRIGGIFKYDDWQGIERYRGFIECLSDFGIDFQEDWIRWYSTRDMEEKLSKKGLQRMYRRTKDCTAMILYNDEVAGSYMDFLKDRGLRVPEDISLVSFDDAGPVQEGDLTILSVIHPKYNLGRLTARNLLRMIEDSDWQEKKYSYRFPVMFNNGNSVRDIH</sequence>
<dbReference type="CDD" id="cd01541">
    <property type="entry name" value="PBP1_AraR"/>
    <property type="match status" value="1"/>
</dbReference>
<dbReference type="PANTHER" id="PTHR30146">
    <property type="entry name" value="LACI-RELATED TRANSCRIPTIONAL REPRESSOR"/>
    <property type="match status" value="1"/>
</dbReference>
<protein>
    <submittedName>
        <fullName evidence="5">GntR family transcriptional regulator</fullName>
    </submittedName>
</protein>
<dbReference type="PRINTS" id="PR00035">
    <property type="entry name" value="HTHGNTR"/>
</dbReference>
<dbReference type="InterPro" id="IPR000524">
    <property type="entry name" value="Tscrpt_reg_HTH_GntR"/>
</dbReference>
<dbReference type="RefSeq" id="WP_107000585.1">
    <property type="nucleotide sequence ID" value="NZ_DBFCBK010000032.1"/>
</dbReference>
<evidence type="ECO:0000256" key="2">
    <source>
        <dbReference type="ARBA" id="ARBA00023125"/>
    </source>
</evidence>
<dbReference type="AlphaFoldDB" id="A0A2T3FQ98"/>
<dbReference type="GeneID" id="79841745"/>
<dbReference type="GO" id="GO:0000976">
    <property type="term" value="F:transcription cis-regulatory region binding"/>
    <property type="evidence" value="ECO:0007669"/>
    <property type="project" value="TreeGrafter"/>
</dbReference>
<keyword evidence="2" id="KW-0238">DNA-binding</keyword>
<dbReference type="InterPro" id="IPR036390">
    <property type="entry name" value="WH_DNA-bd_sf"/>
</dbReference>
<keyword evidence="6" id="KW-1185">Reference proteome</keyword>
<dbReference type="SUPFAM" id="SSF53822">
    <property type="entry name" value="Periplasmic binding protein-like I"/>
    <property type="match status" value="1"/>
</dbReference>
<dbReference type="SMART" id="SM00345">
    <property type="entry name" value="HTH_GNTR"/>
    <property type="match status" value="1"/>
</dbReference>
<dbReference type="EMBL" id="PYLO01000002">
    <property type="protein sequence ID" value="PST37458.1"/>
    <property type="molecule type" value="Genomic_DNA"/>
</dbReference>
<keyword evidence="3" id="KW-0804">Transcription</keyword>
<dbReference type="CDD" id="cd07377">
    <property type="entry name" value="WHTH_GntR"/>
    <property type="match status" value="1"/>
</dbReference>
<dbReference type="PANTHER" id="PTHR30146:SF150">
    <property type="entry name" value="ARABINOSE METABOLISM TRANSCRIPTIONAL REPRESSOR"/>
    <property type="match status" value="1"/>
</dbReference>
<dbReference type="Gene3D" id="3.40.50.2300">
    <property type="match status" value="2"/>
</dbReference>
<keyword evidence="1" id="KW-0805">Transcription regulation</keyword>
<dbReference type="GO" id="GO:0003700">
    <property type="term" value="F:DNA-binding transcription factor activity"/>
    <property type="evidence" value="ECO:0007669"/>
    <property type="project" value="InterPro"/>
</dbReference>
<dbReference type="Pfam" id="PF00392">
    <property type="entry name" value="GntR"/>
    <property type="match status" value="1"/>
</dbReference>
<dbReference type="Gene3D" id="1.10.10.10">
    <property type="entry name" value="Winged helix-like DNA-binding domain superfamily/Winged helix DNA-binding domain"/>
    <property type="match status" value="1"/>
</dbReference>
<proteinExistence type="predicted"/>
<evidence type="ECO:0000259" key="4">
    <source>
        <dbReference type="PROSITE" id="PS50949"/>
    </source>
</evidence>
<evidence type="ECO:0000256" key="3">
    <source>
        <dbReference type="ARBA" id="ARBA00023163"/>
    </source>
</evidence>
<evidence type="ECO:0000313" key="5">
    <source>
        <dbReference type="EMBL" id="PST37458.1"/>
    </source>
</evidence>
<dbReference type="InterPro" id="IPR028082">
    <property type="entry name" value="Peripla_BP_I"/>
</dbReference>